<evidence type="ECO:0008006" key="3">
    <source>
        <dbReference type="Google" id="ProtNLM"/>
    </source>
</evidence>
<dbReference type="AlphaFoldDB" id="A0A6M4GB06"/>
<dbReference type="Proteomes" id="UP000502611">
    <property type="component" value="Chromosome"/>
</dbReference>
<dbReference type="InterPro" id="IPR006450">
    <property type="entry name" value="Phage_HK97_gp6-like"/>
</dbReference>
<dbReference type="EMBL" id="CP053021">
    <property type="protein sequence ID" value="QJR03483.1"/>
    <property type="molecule type" value="Genomic_DNA"/>
</dbReference>
<dbReference type="NCBIfam" id="TIGR01560">
    <property type="entry name" value="put_DNA_pack"/>
    <property type="match status" value="1"/>
</dbReference>
<name>A0A6M4GB06_SPHYA</name>
<dbReference type="CDD" id="cd08054">
    <property type="entry name" value="gp6"/>
    <property type="match status" value="1"/>
</dbReference>
<sequence>MNWTKLKRIAAPTIPVLTVDDVKRHLNIAHSDEDTLIEVLIDVAAEAIDGPNGIGLALLPQQWRLSLDRLDSVITLPLHPVQSVQSVTVYPDGWTSGIIIEPDSYHLDTDQRPARIIFDTKVAGWNAPVKIEFTAGYLTPDDVPADLKHVIRLLVGHYYMHREATSEAAIKEIPMAVASILQRHAGF</sequence>
<organism evidence="1 2">
    <name type="scientific">Sphingobium yanoikuyae</name>
    <name type="common">Sphingomonas yanoikuyae</name>
    <dbReference type="NCBI Taxonomy" id="13690"/>
    <lineage>
        <taxon>Bacteria</taxon>
        <taxon>Pseudomonadati</taxon>
        <taxon>Pseudomonadota</taxon>
        <taxon>Alphaproteobacteria</taxon>
        <taxon>Sphingomonadales</taxon>
        <taxon>Sphingomonadaceae</taxon>
        <taxon>Sphingobium</taxon>
    </lineage>
</organism>
<dbReference type="Pfam" id="PF05135">
    <property type="entry name" value="Phage_connect_1"/>
    <property type="match status" value="1"/>
</dbReference>
<dbReference type="NCBIfam" id="TIGR02215">
    <property type="entry name" value="phage_chp_gp8"/>
    <property type="match status" value="1"/>
</dbReference>
<dbReference type="RefSeq" id="WP_169861610.1">
    <property type="nucleotide sequence ID" value="NZ_CP053021.1"/>
</dbReference>
<proteinExistence type="predicted"/>
<reference evidence="1 2" key="1">
    <citation type="submission" date="2020-04" db="EMBL/GenBank/DDBJ databases">
        <title>The Whole Genome Analysis of High salt-tolerant Sphingobium yanoikuyae YC-XJ2 with Aryl organophosphorus flame retardants (aryl-OPFRs)-degrading capacity and characteristics of Related phosphotriesterase.</title>
        <authorList>
            <person name="Li X."/>
        </authorList>
    </citation>
    <scope>NUCLEOTIDE SEQUENCE [LARGE SCALE GENOMIC DNA]</scope>
    <source>
        <strain evidence="1 2">YC-XJ2</strain>
    </source>
</reference>
<gene>
    <name evidence="1" type="ORF">HH800_15635</name>
</gene>
<evidence type="ECO:0000313" key="1">
    <source>
        <dbReference type="EMBL" id="QJR03483.1"/>
    </source>
</evidence>
<dbReference type="Gene3D" id="1.10.3230.30">
    <property type="entry name" value="Phage gp6-like head-tail connector protein"/>
    <property type="match status" value="1"/>
</dbReference>
<dbReference type="InterPro" id="IPR011738">
    <property type="entry name" value="Phage_CHP"/>
</dbReference>
<protein>
    <recommendedName>
        <fullName evidence="3">Phage gp6-like head-tail connector protein</fullName>
    </recommendedName>
</protein>
<evidence type="ECO:0000313" key="2">
    <source>
        <dbReference type="Proteomes" id="UP000502611"/>
    </source>
</evidence>
<accession>A0A6M4GB06</accession>
<dbReference type="InterPro" id="IPR021146">
    <property type="entry name" value="Phage_gp6-like_head-tail"/>
</dbReference>